<dbReference type="SUPFAM" id="SSF63491">
    <property type="entry name" value="BAG domain"/>
    <property type="match status" value="1"/>
</dbReference>
<gene>
    <name evidence="4" type="ORF">NTJ_14660</name>
</gene>
<dbReference type="EMBL" id="AP028921">
    <property type="protein sequence ID" value="BET01850.1"/>
    <property type="molecule type" value="Genomic_DNA"/>
</dbReference>
<dbReference type="PROSITE" id="PS51035">
    <property type="entry name" value="BAG"/>
    <property type="match status" value="1"/>
</dbReference>
<dbReference type="InterPro" id="IPR003103">
    <property type="entry name" value="BAG_domain"/>
</dbReference>
<feature type="compositionally biased region" description="Polar residues" evidence="2">
    <location>
        <begin position="139"/>
        <end position="159"/>
    </location>
</feature>
<dbReference type="InterPro" id="IPR036533">
    <property type="entry name" value="BAG_dom_sf"/>
</dbReference>
<feature type="region of interest" description="Disordered" evidence="2">
    <location>
        <begin position="1"/>
        <end position="66"/>
    </location>
</feature>
<dbReference type="Proteomes" id="UP001307889">
    <property type="component" value="Chromosome 13"/>
</dbReference>
<feature type="compositionally biased region" description="Basic and acidic residues" evidence="2">
    <location>
        <begin position="1"/>
        <end position="17"/>
    </location>
</feature>
<evidence type="ECO:0000313" key="4">
    <source>
        <dbReference type="EMBL" id="BET01850.1"/>
    </source>
</evidence>
<evidence type="ECO:0000259" key="3">
    <source>
        <dbReference type="PROSITE" id="PS51035"/>
    </source>
</evidence>
<feature type="compositionally biased region" description="Basic and acidic residues" evidence="2">
    <location>
        <begin position="94"/>
        <end position="114"/>
    </location>
</feature>
<feature type="compositionally biased region" description="Polar residues" evidence="2">
    <location>
        <begin position="195"/>
        <end position="205"/>
    </location>
</feature>
<dbReference type="SMART" id="SM00264">
    <property type="entry name" value="BAG"/>
    <property type="match status" value="1"/>
</dbReference>
<feature type="compositionally biased region" description="Basic and acidic residues" evidence="2">
    <location>
        <begin position="121"/>
        <end position="132"/>
    </location>
</feature>
<sequence length="394" mass="44407">MFPFRDRDNKSFTRESADQIMDQLRQSLDEERKRFFDSNSKRRDTASTHSRGFPFDDDPFRRKSSRLKGDLHGYLAERYPDIADQLKDWTDDSRFDRHLDNHRPPSGRSEEHQKPSGRPRGHQEPGAERRNDYFGQGPGTSRQDSLRNTVPNMQTQQDGLNDKQRNARSQSAPPEASVNCRPDKAEFPSAEKNGETNSQSNARNSQHQHEEPAKPQTHTSKTNERYIPIFVEGRGETIVNVPVQTDKAPQPPPPFARQSPPRAATPSNPPKEPADRAATPGGQDRSATPSEPAPEEERPQTPAQARPPSPMTLVANVQKDVLELKQTVDAFKGSKSSKEYIYLDEMLTRNLLKLDNIETGGKEELRAARKEVIKLIQECINVLESASEKGGATQ</sequence>
<dbReference type="PANTHER" id="PTHR12329">
    <property type="entry name" value="BCL2-ASSOCIATED ATHANOGENE"/>
    <property type="match status" value="1"/>
</dbReference>
<accession>A0ABN7BDX8</accession>
<organism evidence="4 5">
    <name type="scientific">Nesidiocoris tenuis</name>
    <dbReference type="NCBI Taxonomy" id="355587"/>
    <lineage>
        <taxon>Eukaryota</taxon>
        <taxon>Metazoa</taxon>
        <taxon>Ecdysozoa</taxon>
        <taxon>Arthropoda</taxon>
        <taxon>Hexapoda</taxon>
        <taxon>Insecta</taxon>
        <taxon>Pterygota</taxon>
        <taxon>Neoptera</taxon>
        <taxon>Paraneoptera</taxon>
        <taxon>Hemiptera</taxon>
        <taxon>Heteroptera</taxon>
        <taxon>Panheteroptera</taxon>
        <taxon>Cimicomorpha</taxon>
        <taxon>Miridae</taxon>
        <taxon>Dicyphina</taxon>
        <taxon>Nesidiocoris</taxon>
    </lineage>
</organism>
<feature type="region of interest" description="Disordered" evidence="2">
    <location>
        <begin position="94"/>
        <end position="311"/>
    </location>
</feature>
<keyword evidence="5" id="KW-1185">Reference proteome</keyword>
<feature type="compositionally biased region" description="Basic and acidic residues" evidence="2">
    <location>
        <begin position="27"/>
        <end position="46"/>
    </location>
</feature>
<evidence type="ECO:0000256" key="2">
    <source>
        <dbReference type="SAM" id="MobiDB-lite"/>
    </source>
</evidence>
<evidence type="ECO:0000313" key="5">
    <source>
        <dbReference type="Proteomes" id="UP001307889"/>
    </source>
</evidence>
<proteinExistence type="predicted"/>
<dbReference type="Gene3D" id="1.20.58.120">
    <property type="entry name" value="BAG domain"/>
    <property type="match status" value="1"/>
</dbReference>
<feature type="domain" description="BAG" evidence="3">
    <location>
        <begin position="314"/>
        <end position="387"/>
    </location>
</feature>
<keyword evidence="1" id="KW-0143">Chaperone</keyword>
<protein>
    <submittedName>
        <fullName evidence="4">BAG domain</fullName>
    </submittedName>
</protein>
<evidence type="ECO:0000256" key="1">
    <source>
        <dbReference type="ARBA" id="ARBA00023186"/>
    </source>
</evidence>
<dbReference type="Pfam" id="PF02179">
    <property type="entry name" value="BAG"/>
    <property type="match status" value="1"/>
</dbReference>
<name>A0ABN7BDX8_9HEMI</name>
<reference evidence="4 5" key="1">
    <citation type="submission" date="2023-09" db="EMBL/GenBank/DDBJ databases">
        <title>Nesidiocoris tenuis whole genome shotgun sequence.</title>
        <authorList>
            <person name="Shibata T."/>
            <person name="Shimoda M."/>
            <person name="Kobayashi T."/>
            <person name="Uehara T."/>
        </authorList>
    </citation>
    <scope>NUCLEOTIDE SEQUENCE [LARGE SCALE GENOMIC DNA]</scope>
    <source>
        <strain evidence="4 5">Japan</strain>
    </source>
</reference>
<dbReference type="PANTHER" id="PTHR12329:SF5">
    <property type="entry name" value="STARVIN, ISOFORM E"/>
    <property type="match status" value="1"/>
</dbReference>
<dbReference type="InterPro" id="IPR039773">
    <property type="entry name" value="BAG_chaperone_regulator"/>
</dbReference>